<sequence length="286" mass="30658">MSAPDLDRAAALVAGGEATAALAALQDAVRKSPADAKLRTFLFQLLAVLGQWERAKTQLDVVAEMNPAAAMMRQMYAEAIQCEVLRASVFAGEKAPMVFGYPDQWLAMLIEALLMEAKGDPAAAAKLRADALDQAPASSGSVNGERFEWIADADSRIGPVLEAVINNRYYWLPFKNLLAIDVEAPTDLRDHVWLPAKLTFVNGGEALALLPVRYAGTESEGDDLARMARKTVFNERFPGVYCGVGQRIFVTDAAEYSLLDVRSVVVDEPAAADGEASGSSEPAPVA</sequence>
<proteinExistence type="predicted"/>
<dbReference type="Pfam" id="PF14559">
    <property type="entry name" value="TPR_19"/>
    <property type="match status" value="1"/>
</dbReference>
<dbReference type="PIRSF" id="PIRSF029288">
    <property type="entry name" value="SciE_ImpE"/>
    <property type="match status" value="1"/>
</dbReference>
<name>A0ABV7H151_9BURK</name>
<dbReference type="InterPro" id="IPR011990">
    <property type="entry name" value="TPR-like_helical_dom_sf"/>
</dbReference>
<reference evidence="2" key="1">
    <citation type="journal article" date="2019" name="Int. J. Syst. Evol. Microbiol.">
        <title>The Global Catalogue of Microorganisms (GCM) 10K type strain sequencing project: providing services to taxonomists for standard genome sequencing and annotation.</title>
        <authorList>
            <consortium name="The Broad Institute Genomics Platform"/>
            <consortium name="The Broad Institute Genome Sequencing Center for Infectious Disease"/>
            <person name="Wu L."/>
            <person name="Ma J."/>
        </authorList>
    </citation>
    <scope>NUCLEOTIDE SEQUENCE [LARGE SCALE GENOMIC DNA]</scope>
    <source>
        <strain evidence="2">KCTC 52168</strain>
    </source>
</reference>
<gene>
    <name evidence="1" type="ORF">ACFOEN_08240</name>
</gene>
<dbReference type="Proteomes" id="UP001595556">
    <property type="component" value="Unassembled WGS sequence"/>
</dbReference>
<protein>
    <submittedName>
        <fullName evidence="1">Type VI secretion system accessory protein TagJ</fullName>
    </submittedName>
</protein>
<evidence type="ECO:0000313" key="1">
    <source>
        <dbReference type="EMBL" id="MFC3147629.1"/>
    </source>
</evidence>
<accession>A0ABV7H151</accession>
<dbReference type="RefSeq" id="WP_377302887.1">
    <property type="nucleotide sequence ID" value="NZ_CP180191.1"/>
</dbReference>
<organism evidence="1 2">
    <name type="scientific">Piscinibacterium candidicorallinum</name>
    <dbReference type="NCBI Taxonomy" id="1793872"/>
    <lineage>
        <taxon>Bacteria</taxon>
        <taxon>Pseudomonadati</taxon>
        <taxon>Pseudomonadota</taxon>
        <taxon>Betaproteobacteria</taxon>
        <taxon>Burkholderiales</taxon>
        <taxon>Piscinibacterium</taxon>
    </lineage>
</organism>
<dbReference type="EMBL" id="JBHRTI010000004">
    <property type="protein sequence ID" value="MFC3147629.1"/>
    <property type="molecule type" value="Genomic_DNA"/>
</dbReference>
<dbReference type="Pfam" id="PF07024">
    <property type="entry name" value="ImpE"/>
    <property type="match status" value="1"/>
</dbReference>
<keyword evidence="2" id="KW-1185">Reference proteome</keyword>
<comment type="caution">
    <text evidence="1">The sequence shown here is derived from an EMBL/GenBank/DDBJ whole genome shotgun (WGS) entry which is preliminary data.</text>
</comment>
<dbReference type="Gene3D" id="1.25.40.10">
    <property type="entry name" value="Tetratricopeptide repeat domain"/>
    <property type="match status" value="1"/>
</dbReference>
<evidence type="ECO:0000313" key="2">
    <source>
        <dbReference type="Proteomes" id="UP001595556"/>
    </source>
</evidence>
<dbReference type="InterPro" id="IPR009211">
    <property type="entry name" value="TagJ"/>
</dbReference>
<dbReference type="SUPFAM" id="SSF144059">
    <property type="entry name" value="ImpE-like"/>
    <property type="match status" value="1"/>
</dbReference>